<dbReference type="PANTHER" id="PTHR31048">
    <property type="entry name" value="OS03G0233200 PROTEIN"/>
    <property type="match status" value="1"/>
</dbReference>
<gene>
    <name evidence="1" type="ORF">DFP72DRAFT_991066</name>
</gene>
<dbReference type="SMART" id="SM00205">
    <property type="entry name" value="THN"/>
    <property type="match status" value="1"/>
</dbReference>
<sequence length="247" mass="26372">MDRMRAPPNFWPTAHASSGTFAVFRASKGTNSHAGGGVPSQATSSNGICSRASWEAPALSVKTFGVPENWKAARIWGRRNCDFSRPGPNKCLTGGCNGGVECDRETGTGAKFTFDESPTQGDALSLSALLISVQLYVQLSLLTLCRISWPMLRMPLTGPPELKGPFDTSGFPVGCKSYSEVTGDPAACCTGSHSTAKTCPNNGVKYCNYIKNACPNSYVHAYDEPSGRALFTCPTGRRTDYSITFCP</sequence>
<comment type="caution">
    <text evidence="1">The sequence shown here is derived from an EMBL/GenBank/DDBJ whole genome shotgun (WGS) entry which is preliminary data.</text>
</comment>
<dbReference type="PROSITE" id="PS51367">
    <property type="entry name" value="THAUMATIN_2"/>
    <property type="match status" value="1"/>
</dbReference>
<organism evidence="1 2">
    <name type="scientific">Ephemerocybe angulata</name>
    <dbReference type="NCBI Taxonomy" id="980116"/>
    <lineage>
        <taxon>Eukaryota</taxon>
        <taxon>Fungi</taxon>
        <taxon>Dikarya</taxon>
        <taxon>Basidiomycota</taxon>
        <taxon>Agaricomycotina</taxon>
        <taxon>Agaricomycetes</taxon>
        <taxon>Agaricomycetidae</taxon>
        <taxon>Agaricales</taxon>
        <taxon>Agaricineae</taxon>
        <taxon>Psathyrellaceae</taxon>
        <taxon>Ephemerocybe</taxon>
    </lineage>
</organism>
<protein>
    <submittedName>
        <fullName evidence="1">Thaumatin</fullName>
    </submittedName>
</protein>
<reference evidence="1 2" key="1">
    <citation type="submission" date="2020-07" db="EMBL/GenBank/DDBJ databases">
        <title>Comparative genomics of pyrophilous fungi reveals a link between fire events and developmental genes.</title>
        <authorList>
            <consortium name="DOE Joint Genome Institute"/>
            <person name="Steindorff A.S."/>
            <person name="Carver A."/>
            <person name="Calhoun S."/>
            <person name="Stillman K."/>
            <person name="Liu H."/>
            <person name="Lipzen A."/>
            <person name="Pangilinan J."/>
            <person name="Labutti K."/>
            <person name="Bruns T.D."/>
            <person name="Grigoriev I.V."/>
        </authorList>
    </citation>
    <scope>NUCLEOTIDE SEQUENCE [LARGE SCALE GENOMIC DNA]</scope>
    <source>
        <strain evidence="1 2">CBS 144469</strain>
    </source>
</reference>
<dbReference type="Proteomes" id="UP000521943">
    <property type="component" value="Unassembled WGS sequence"/>
</dbReference>
<dbReference type="InterPro" id="IPR037176">
    <property type="entry name" value="Osmotin/thaumatin-like_sf"/>
</dbReference>
<dbReference type="InterPro" id="IPR001938">
    <property type="entry name" value="Thaumatin"/>
</dbReference>
<name>A0A8H6M447_9AGAR</name>
<proteinExistence type="predicted"/>
<dbReference type="SUPFAM" id="SSF49870">
    <property type="entry name" value="Osmotin, thaumatin-like protein"/>
    <property type="match status" value="1"/>
</dbReference>
<accession>A0A8H6M447</accession>
<dbReference type="EMBL" id="JACGCI010000044">
    <property type="protein sequence ID" value="KAF6752449.1"/>
    <property type="molecule type" value="Genomic_DNA"/>
</dbReference>
<dbReference type="OrthoDB" id="430315at2759"/>
<dbReference type="PRINTS" id="PR00347">
    <property type="entry name" value="THAUMATIN"/>
</dbReference>
<evidence type="ECO:0000313" key="1">
    <source>
        <dbReference type="EMBL" id="KAF6752449.1"/>
    </source>
</evidence>
<evidence type="ECO:0000313" key="2">
    <source>
        <dbReference type="Proteomes" id="UP000521943"/>
    </source>
</evidence>
<dbReference type="AlphaFoldDB" id="A0A8H6M447"/>
<dbReference type="Pfam" id="PF00314">
    <property type="entry name" value="Thaumatin"/>
    <property type="match status" value="1"/>
</dbReference>
<keyword evidence="2" id="KW-1185">Reference proteome</keyword>
<dbReference type="Gene3D" id="2.60.110.10">
    <property type="entry name" value="Thaumatin"/>
    <property type="match status" value="1"/>
</dbReference>